<dbReference type="GO" id="GO:0006508">
    <property type="term" value="P:proteolysis"/>
    <property type="evidence" value="ECO:0007669"/>
    <property type="project" value="UniProtKB-KW"/>
</dbReference>
<feature type="domain" description="Peptidase M16 C-terminal" evidence="11">
    <location>
        <begin position="208"/>
        <end position="390"/>
    </location>
</feature>
<dbReference type="Pfam" id="PF00675">
    <property type="entry name" value="Peptidase_M16"/>
    <property type="match status" value="1"/>
</dbReference>
<feature type="chain" id="PRO_5026198533" evidence="9">
    <location>
        <begin position="22"/>
        <end position="940"/>
    </location>
</feature>
<dbReference type="Proteomes" id="UP000480425">
    <property type="component" value="Unassembled WGS sequence"/>
</dbReference>
<dbReference type="Gene3D" id="3.30.830.10">
    <property type="entry name" value="Metalloenzyme, LuxS/M16 peptidase-like"/>
    <property type="match status" value="4"/>
</dbReference>
<keyword evidence="7" id="KW-0482">Metalloprotease</keyword>
<evidence type="ECO:0000256" key="1">
    <source>
        <dbReference type="ARBA" id="ARBA00001947"/>
    </source>
</evidence>
<evidence type="ECO:0000313" key="12">
    <source>
        <dbReference type="EMBL" id="MQN80918.1"/>
    </source>
</evidence>
<dbReference type="GO" id="GO:0004222">
    <property type="term" value="F:metalloendopeptidase activity"/>
    <property type="evidence" value="ECO:0007669"/>
    <property type="project" value="InterPro"/>
</dbReference>
<keyword evidence="6" id="KW-0862">Zinc</keyword>
<keyword evidence="4" id="KW-0479">Metal-binding</keyword>
<dbReference type="InterPro" id="IPR001431">
    <property type="entry name" value="Pept_M16_Zn_BS"/>
</dbReference>
<comment type="similarity">
    <text evidence="2 8">Belongs to the peptidase M16 family.</text>
</comment>
<comment type="caution">
    <text evidence="12">The sequence shown here is derived from an EMBL/GenBank/DDBJ whole genome shotgun (WGS) entry which is preliminary data.</text>
</comment>
<feature type="domain" description="Peptidase M16 N-terminal" evidence="10">
    <location>
        <begin position="49"/>
        <end position="183"/>
    </location>
</feature>
<accession>A0A6G1U276</accession>
<evidence type="ECO:0000256" key="3">
    <source>
        <dbReference type="ARBA" id="ARBA00022670"/>
    </source>
</evidence>
<evidence type="ECO:0000256" key="9">
    <source>
        <dbReference type="SAM" id="SignalP"/>
    </source>
</evidence>
<sequence length="940" mass="105665">MRLRKIFAAALLLLSVGTAMAQQMPPIPVDKNVKIGHLDNGLTYYIRHNSYPEHVASFYIAQKVGSINENDDQRGLAHLLEHLAFNGTEHFKDNTLQNYLQSIGVEYGRNLNAYTSVDKTVYYFTDVPTARVSAVDSCMLILKDWSNGISLTTKAIEDERDVVHNEYRMRMVGQQLMLERALPKLYQGEKYGYRLPIGLMSVIDGCKPETLRAYYRKWYRPDNQAIIVVGDVDVNHIEGKIKELFSGIKVPKDAAKVIPVPVADNDTAIYVVDKNKEQQYDIINIMMKNETTPDSLKGTLPYLLEGYLKNVATSMLNARFSEMAREADCPFLQGGSDIGNYLVSCTKDAFSVLGVAKPGKVKEAYAALMREAKRVHDFGFTASEYQRAKDEFMSHVDKTYENRAKMKNEQFTTQYVDHFISNEPIPSVEDETQIYKMVVPRLSVDVVNSAVKQLICTTDTNLVSMVFMHEAEGAVYPTEQELADIVKQVRSEKLEAYVDNVKQEPLMAQVPKAGKIKKTEENKQLGFKKLTLSNGAKVIIKKTDFKDDEIQFAASANIGYAAYQNDPINAQNASAVWGLSGLGEFSSNDLEKALAGKQCGVDFSFSTFRHGLSGTTTPKDLETMMQLVYLNMTNVTKDQKAFDNMKNTYTTVLANKSNNPGLVYQDSVQSTLYLGSKLARIPEASDIQSIDYDACLEMWHQLYSNAKDFTFYFVGNYDEKVLLPLIEQYIASLPNQGMKIKIKNQPMPCATGKVSNVFTKAMENPQSQAREMWFAKMPYTQKSSVLADMAARLLEMKYLRSIREELSAAYSAGANYGVFFDVNNKVQVTINGMAQLNPEKADVAIPCFFKGMDEVIAKVDADDLQKVKEILLKQAGVDEKTNGYWIQTLGMFDLHKVDDYSNYKNLVKSIDGAQISDFLKNVILKSGNHVEVIMKGEKNK</sequence>
<keyword evidence="5" id="KW-0378">Hydrolase</keyword>
<evidence type="ECO:0000256" key="5">
    <source>
        <dbReference type="ARBA" id="ARBA00022801"/>
    </source>
</evidence>
<dbReference type="GO" id="GO:0046872">
    <property type="term" value="F:metal ion binding"/>
    <property type="evidence" value="ECO:0007669"/>
    <property type="project" value="UniProtKB-KW"/>
</dbReference>
<evidence type="ECO:0000256" key="7">
    <source>
        <dbReference type="ARBA" id="ARBA00023049"/>
    </source>
</evidence>
<evidence type="ECO:0000256" key="6">
    <source>
        <dbReference type="ARBA" id="ARBA00022833"/>
    </source>
</evidence>
<dbReference type="SUPFAM" id="SSF63411">
    <property type="entry name" value="LuxS/MPP-like metallohydrolase"/>
    <property type="match status" value="3"/>
</dbReference>
<reference evidence="12 13" key="1">
    <citation type="submission" date="2019-09" db="EMBL/GenBank/DDBJ databases">
        <title>Distinct polysaccharide growth profiles of human intestinal Prevotella copri isolates.</title>
        <authorList>
            <person name="Fehlner-Peach H."/>
            <person name="Magnabosco C."/>
            <person name="Raghavan V."/>
            <person name="Scher J.U."/>
            <person name="Tett A."/>
            <person name="Cox L.M."/>
            <person name="Gottsegen C."/>
            <person name="Watters A."/>
            <person name="Wiltshire- Gordon J.D."/>
            <person name="Segata N."/>
            <person name="Bonneau R."/>
            <person name="Littman D.R."/>
        </authorList>
    </citation>
    <scope>NUCLEOTIDE SEQUENCE [LARGE SCALE GENOMIC DNA]</scope>
    <source>
        <strain evidence="13">iA622</strain>
    </source>
</reference>
<evidence type="ECO:0000313" key="13">
    <source>
        <dbReference type="Proteomes" id="UP000480425"/>
    </source>
</evidence>
<evidence type="ECO:0000256" key="4">
    <source>
        <dbReference type="ARBA" id="ARBA00022723"/>
    </source>
</evidence>
<dbReference type="InterPro" id="IPR011249">
    <property type="entry name" value="Metalloenz_LuxS/M16"/>
</dbReference>
<dbReference type="AlphaFoldDB" id="A0A6G1U276"/>
<dbReference type="Pfam" id="PF05193">
    <property type="entry name" value="Peptidase_M16_C"/>
    <property type="match status" value="2"/>
</dbReference>
<dbReference type="InterPro" id="IPR007863">
    <property type="entry name" value="Peptidase_M16_C"/>
</dbReference>
<feature type="domain" description="Peptidase M16 C-terminal" evidence="11">
    <location>
        <begin position="690"/>
        <end position="871"/>
    </location>
</feature>
<evidence type="ECO:0000259" key="10">
    <source>
        <dbReference type="Pfam" id="PF00675"/>
    </source>
</evidence>
<evidence type="ECO:0000256" key="2">
    <source>
        <dbReference type="ARBA" id="ARBA00007261"/>
    </source>
</evidence>
<feature type="signal peptide" evidence="9">
    <location>
        <begin position="1"/>
        <end position="21"/>
    </location>
</feature>
<gene>
    <name evidence="12" type="ORF">F7D73_08125</name>
</gene>
<dbReference type="PANTHER" id="PTHR43690:SF17">
    <property type="entry name" value="PROTEIN YHJJ"/>
    <property type="match status" value="1"/>
</dbReference>
<name>A0A6G1U276_9BACT</name>
<protein>
    <submittedName>
        <fullName evidence="12">Insulinase family protein</fullName>
    </submittedName>
</protein>
<dbReference type="EMBL" id="VZCB01000060">
    <property type="protein sequence ID" value="MQN80918.1"/>
    <property type="molecule type" value="Genomic_DNA"/>
</dbReference>
<keyword evidence="9" id="KW-0732">Signal</keyword>
<dbReference type="InterPro" id="IPR011765">
    <property type="entry name" value="Pept_M16_N"/>
</dbReference>
<organism evidence="12 13">
    <name type="scientific">Segatella copri</name>
    <dbReference type="NCBI Taxonomy" id="165179"/>
    <lineage>
        <taxon>Bacteria</taxon>
        <taxon>Pseudomonadati</taxon>
        <taxon>Bacteroidota</taxon>
        <taxon>Bacteroidia</taxon>
        <taxon>Bacteroidales</taxon>
        <taxon>Prevotellaceae</taxon>
        <taxon>Segatella</taxon>
    </lineage>
</organism>
<evidence type="ECO:0000259" key="11">
    <source>
        <dbReference type="Pfam" id="PF05193"/>
    </source>
</evidence>
<comment type="cofactor">
    <cofactor evidence="1">
        <name>Zn(2+)</name>
        <dbReference type="ChEBI" id="CHEBI:29105"/>
    </cofactor>
</comment>
<proteinExistence type="inferred from homology"/>
<dbReference type="PANTHER" id="PTHR43690">
    <property type="entry name" value="NARDILYSIN"/>
    <property type="match status" value="1"/>
</dbReference>
<dbReference type="RefSeq" id="WP_153123736.1">
    <property type="nucleotide sequence ID" value="NZ_VZCB01000060.1"/>
</dbReference>
<dbReference type="OrthoDB" id="9811314at2"/>
<evidence type="ECO:0000256" key="8">
    <source>
        <dbReference type="RuleBase" id="RU004447"/>
    </source>
</evidence>
<dbReference type="PROSITE" id="PS00143">
    <property type="entry name" value="INSULINASE"/>
    <property type="match status" value="1"/>
</dbReference>
<keyword evidence="3" id="KW-0645">Protease</keyword>
<dbReference type="InterPro" id="IPR050626">
    <property type="entry name" value="Peptidase_M16"/>
</dbReference>